<name>A0A226DHR1_FOLCA</name>
<dbReference type="EMBL" id="LNIX01000019">
    <property type="protein sequence ID" value="OXA44488.1"/>
    <property type="molecule type" value="Genomic_DNA"/>
</dbReference>
<keyword evidence="1" id="KW-0732">Signal</keyword>
<evidence type="ECO:0000313" key="2">
    <source>
        <dbReference type="EMBL" id="OXA44488.1"/>
    </source>
</evidence>
<dbReference type="AlphaFoldDB" id="A0A226DHR1"/>
<keyword evidence="3" id="KW-1185">Reference proteome</keyword>
<dbReference type="Proteomes" id="UP000198287">
    <property type="component" value="Unassembled WGS sequence"/>
</dbReference>
<reference evidence="2 3" key="1">
    <citation type="submission" date="2015-12" db="EMBL/GenBank/DDBJ databases">
        <title>The genome of Folsomia candida.</title>
        <authorList>
            <person name="Faddeeva A."/>
            <person name="Derks M.F."/>
            <person name="Anvar Y."/>
            <person name="Smit S."/>
            <person name="Van Straalen N."/>
            <person name="Roelofs D."/>
        </authorList>
    </citation>
    <scope>NUCLEOTIDE SEQUENCE [LARGE SCALE GENOMIC DNA]</scope>
    <source>
        <strain evidence="2 3">VU population</strain>
        <tissue evidence="2">Whole body</tissue>
    </source>
</reference>
<feature type="signal peptide" evidence="1">
    <location>
        <begin position="1"/>
        <end position="19"/>
    </location>
</feature>
<gene>
    <name evidence="2" type="ORF">Fcan01_20869</name>
</gene>
<sequence length="176" mass="18928">MSRQIPLALLFFVFAVAEAVLEVPPVNSPQFAILCRTPFESLEEFLGFTANGICDFDCRCTHGANVRGGRCGVPVGRKEAFCICDYGRDEARENLLNIPCPGIPNVIGNFGEIPVLGALNFVVQPLFGELCDADCQCSHGYGDDTVNELSVNNGEVGNTRTFCICGDATTLQAKTV</sequence>
<evidence type="ECO:0000256" key="1">
    <source>
        <dbReference type="SAM" id="SignalP"/>
    </source>
</evidence>
<accession>A0A226DHR1</accession>
<proteinExistence type="predicted"/>
<evidence type="ECO:0000313" key="3">
    <source>
        <dbReference type="Proteomes" id="UP000198287"/>
    </source>
</evidence>
<protein>
    <submittedName>
        <fullName evidence="2">Uncharacterized protein</fullName>
    </submittedName>
</protein>
<comment type="caution">
    <text evidence="2">The sequence shown here is derived from an EMBL/GenBank/DDBJ whole genome shotgun (WGS) entry which is preliminary data.</text>
</comment>
<feature type="chain" id="PRO_5012330245" evidence="1">
    <location>
        <begin position="20"/>
        <end position="176"/>
    </location>
</feature>
<organism evidence="2 3">
    <name type="scientific">Folsomia candida</name>
    <name type="common">Springtail</name>
    <dbReference type="NCBI Taxonomy" id="158441"/>
    <lineage>
        <taxon>Eukaryota</taxon>
        <taxon>Metazoa</taxon>
        <taxon>Ecdysozoa</taxon>
        <taxon>Arthropoda</taxon>
        <taxon>Hexapoda</taxon>
        <taxon>Collembola</taxon>
        <taxon>Entomobryomorpha</taxon>
        <taxon>Isotomoidea</taxon>
        <taxon>Isotomidae</taxon>
        <taxon>Proisotominae</taxon>
        <taxon>Folsomia</taxon>
    </lineage>
</organism>